<keyword evidence="4 7" id="KW-0694">RNA-binding</keyword>
<dbReference type="GO" id="GO:0031564">
    <property type="term" value="P:transcription antitermination"/>
    <property type="evidence" value="ECO:0007669"/>
    <property type="project" value="UniProtKB-UniRule"/>
</dbReference>
<protein>
    <recommendedName>
        <fullName evidence="7">Transcription termination/antitermination protein NusA</fullName>
    </recommendedName>
</protein>
<dbReference type="CDD" id="cd22529">
    <property type="entry name" value="KH-II_NusA_rpt2"/>
    <property type="match status" value="1"/>
</dbReference>
<keyword evidence="5 7" id="KW-0805">Transcription regulation</keyword>
<dbReference type="PANTHER" id="PTHR22648">
    <property type="entry name" value="TRANSCRIPTION TERMINATION FACTOR NUSA"/>
    <property type="match status" value="1"/>
</dbReference>
<dbReference type="EMBL" id="JADIMR010000039">
    <property type="protein sequence ID" value="MBO8446693.1"/>
    <property type="molecule type" value="Genomic_DNA"/>
</dbReference>
<dbReference type="Gene3D" id="3.30.1480.10">
    <property type="entry name" value="NusA, N-terminal domain"/>
    <property type="match status" value="1"/>
</dbReference>
<dbReference type="Pfam" id="PF26594">
    <property type="entry name" value="KH_NusA_2nd"/>
    <property type="match status" value="1"/>
</dbReference>
<dbReference type="PROSITE" id="PS50126">
    <property type="entry name" value="S1"/>
    <property type="match status" value="1"/>
</dbReference>
<dbReference type="Pfam" id="PF13184">
    <property type="entry name" value="KH_NusA_1st"/>
    <property type="match status" value="1"/>
</dbReference>
<comment type="caution">
    <text evidence="9">The sequence shown here is derived from an EMBL/GenBank/DDBJ whole genome shotgun (WGS) entry which is preliminary data.</text>
</comment>
<evidence type="ECO:0000256" key="5">
    <source>
        <dbReference type="ARBA" id="ARBA00023015"/>
    </source>
</evidence>
<dbReference type="SUPFAM" id="SSF54814">
    <property type="entry name" value="Prokaryotic type KH domain (KH-domain type II)"/>
    <property type="match status" value="2"/>
</dbReference>
<dbReference type="InterPro" id="IPR013735">
    <property type="entry name" value="TF_NusA_N"/>
</dbReference>
<name>A0A9D9EGS5_9BACT</name>
<comment type="subunit">
    <text evidence="7">Monomer. Binds directly to the core enzyme of the DNA-dependent RNA polymerase and to nascent RNA.</text>
</comment>
<dbReference type="GO" id="GO:0005829">
    <property type="term" value="C:cytosol"/>
    <property type="evidence" value="ECO:0007669"/>
    <property type="project" value="TreeGrafter"/>
</dbReference>
<dbReference type="SUPFAM" id="SSF50249">
    <property type="entry name" value="Nucleic acid-binding proteins"/>
    <property type="match status" value="1"/>
</dbReference>
<keyword evidence="3 7" id="KW-0889">Transcription antitermination</keyword>
<feature type="domain" description="S1 motif" evidence="8">
    <location>
        <begin position="143"/>
        <end position="206"/>
    </location>
</feature>
<comment type="subcellular location">
    <subcellularLocation>
        <location evidence="7">Cytoplasm</location>
    </subcellularLocation>
</comment>
<dbReference type="GO" id="GO:0006353">
    <property type="term" value="P:DNA-templated transcription termination"/>
    <property type="evidence" value="ECO:0007669"/>
    <property type="project" value="UniProtKB-UniRule"/>
</dbReference>
<dbReference type="PROSITE" id="PS50084">
    <property type="entry name" value="KH_TYPE_1"/>
    <property type="match status" value="1"/>
</dbReference>
<dbReference type="InterPro" id="IPR058582">
    <property type="entry name" value="KH_NusA_2nd"/>
</dbReference>
<dbReference type="InterPro" id="IPR012340">
    <property type="entry name" value="NA-bd_OB-fold"/>
</dbReference>
<dbReference type="InterPro" id="IPR010995">
    <property type="entry name" value="DNA_repair_Rad51/TF_NusA_a-hlx"/>
</dbReference>
<evidence type="ECO:0000313" key="10">
    <source>
        <dbReference type="Proteomes" id="UP000823637"/>
    </source>
</evidence>
<evidence type="ECO:0000256" key="4">
    <source>
        <dbReference type="ARBA" id="ARBA00022884"/>
    </source>
</evidence>
<keyword evidence="6 7" id="KW-0804">Transcription</keyword>
<dbReference type="InterPro" id="IPR025249">
    <property type="entry name" value="TF_NusA_KH_1st"/>
</dbReference>
<evidence type="ECO:0000256" key="7">
    <source>
        <dbReference type="HAMAP-Rule" id="MF_00945"/>
    </source>
</evidence>
<keyword evidence="1 7" id="KW-0806">Transcription termination</keyword>
<reference evidence="9" key="1">
    <citation type="submission" date="2020-10" db="EMBL/GenBank/DDBJ databases">
        <authorList>
            <person name="Gilroy R."/>
        </authorList>
    </citation>
    <scope>NUCLEOTIDE SEQUENCE</scope>
    <source>
        <strain evidence="9">D3-1215</strain>
    </source>
</reference>
<evidence type="ECO:0000256" key="2">
    <source>
        <dbReference type="ARBA" id="ARBA00022490"/>
    </source>
</evidence>
<dbReference type="Proteomes" id="UP000823637">
    <property type="component" value="Unassembled WGS sequence"/>
</dbReference>
<evidence type="ECO:0000313" key="9">
    <source>
        <dbReference type="EMBL" id="MBO8446693.1"/>
    </source>
</evidence>
<organism evidence="9 10">
    <name type="scientific">Candidatus Enterocola intestinipullorum</name>
    <dbReference type="NCBI Taxonomy" id="2840783"/>
    <lineage>
        <taxon>Bacteria</taxon>
        <taxon>Pseudomonadati</taxon>
        <taxon>Bacteroidota</taxon>
        <taxon>Bacteroidia</taxon>
        <taxon>Bacteroidales</taxon>
        <taxon>Candidatus Enterocola</taxon>
    </lineage>
</organism>
<dbReference type="GO" id="GO:0003700">
    <property type="term" value="F:DNA-binding transcription factor activity"/>
    <property type="evidence" value="ECO:0007669"/>
    <property type="project" value="InterPro"/>
</dbReference>
<dbReference type="GO" id="GO:0003723">
    <property type="term" value="F:RNA binding"/>
    <property type="evidence" value="ECO:0007669"/>
    <property type="project" value="UniProtKB-UniRule"/>
</dbReference>
<evidence type="ECO:0000256" key="6">
    <source>
        <dbReference type="ARBA" id="ARBA00023163"/>
    </source>
</evidence>
<dbReference type="InterPro" id="IPR003029">
    <property type="entry name" value="S1_domain"/>
</dbReference>
<dbReference type="InterPro" id="IPR015946">
    <property type="entry name" value="KH_dom-like_a/b"/>
</dbReference>
<dbReference type="InterPro" id="IPR030842">
    <property type="entry name" value="TF_NusA_bacterial"/>
</dbReference>
<dbReference type="CDD" id="cd02134">
    <property type="entry name" value="KH-II_NusA_rpt1"/>
    <property type="match status" value="1"/>
</dbReference>
<dbReference type="PANTHER" id="PTHR22648:SF0">
    <property type="entry name" value="TRANSCRIPTION TERMINATION_ANTITERMINATION PROTEIN NUSA"/>
    <property type="match status" value="1"/>
</dbReference>
<dbReference type="FunFam" id="3.30.300.20:FF:000002">
    <property type="entry name" value="Transcription termination/antitermination protein NusA"/>
    <property type="match status" value="1"/>
</dbReference>
<dbReference type="InterPro" id="IPR010213">
    <property type="entry name" value="TF_NusA"/>
</dbReference>
<keyword evidence="2 7" id="KW-0963">Cytoplasm</keyword>
<dbReference type="Gene3D" id="2.40.50.140">
    <property type="entry name" value="Nucleic acid-binding proteins"/>
    <property type="match status" value="1"/>
</dbReference>
<sequence length="416" mass="47311">MAKDSTKSVNLKDTFAEFKELKNIDQSMMISVLKDSFRSVIAKLYGSDENFNVVINPDKGDCEIYRDRTVVEDGAIEDPLAEIELSAARQIDPECEVGEDVTEKIDFLSFGRRAVLTLRQTLASKILELQKETIYEKYKDMVGQIVYGEVYQIWKREILLLDAQGNEMFLPIDQKIPSETFRKGDSVRAVVVEVANKNNTLRITVSRTANLFLQRLFELEIPEVQDNIILIKKIARIPGEKAKVAVESIDDRIDPVGSCVGVKGSRIHSIVRELRNENIDVINYTSNTQLFITRALSPAKISSIKVDEREKRAEVSLKPEEVSLAIGKNGYNIRLASMLTGYEIEVFRDVQGDEEDIYLDEFSDEIEQWILDILKENGYDTAKSVLAVPREELLKETDLEEETIDNVLSVLRAEFE</sequence>
<evidence type="ECO:0000259" key="8">
    <source>
        <dbReference type="PROSITE" id="PS50126"/>
    </source>
</evidence>
<dbReference type="Gene3D" id="3.30.300.20">
    <property type="match status" value="2"/>
</dbReference>
<accession>A0A9D9EGS5</accession>
<dbReference type="HAMAP" id="MF_00945_B">
    <property type="entry name" value="NusA_B"/>
    <property type="match status" value="1"/>
</dbReference>
<proteinExistence type="inferred from homology"/>
<evidence type="ECO:0000256" key="1">
    <source>
        <dbReference type="ARBA" id="ARBA00022472"/>
    </source>
</evidence>
<dbReference type="SUPFAM" id="SSF47794">
    <property type="entry name" value="Rad51 N-terminal domain-like"/>
    <property type="match status" value="1"/>
</dbReference>
<dbReference type="InterPro" id="IPR036555">
    <property type="entry name" value="NusA_N_sf"/>
</dbReference>
<dbReference type="Pfam" id="PF08529">
    <property type="entry name" value="NusA_N"/>
    <property type="match status" value="1"/>
</dbReference>
<dbReference type="NCBIfam" id="TIGR01953">
    <property type="entry name" value="NusA"/>
    <property type="match status" value="1"/>
</dbReference>
<dbReference type="GO" id="GO:0000166">
    <property type="term" value="F:nucleotide binding"/>
    <property type="evidence" value="ECO:0007669"/>
    <property type="project" value="InterPro"/>
</dbReference>
<reference evidence="9" key="2">
    <citation type="journal article" date="2021" name="PeerJ">
        <title>Extensive microbial diversity within the chicken gut microbiome revealed by metagenomics and culture.</title>
        <authorList>
            <person name="Gilroy R."/>
            <person name="Ravi A."/>
            <person name="Getino M."/>
            <person name="Pursley I."/>
            <person name="Horton D.L."/>
            <person name="Alikhan N.F."/>
            <person name="Baker D."/>
            <person name="Gharbi K."/>
            <person name="Hall N."/>
            <person name="Watson M."/>
            <person name="Adriaenssens E.M."/>
            <person name="Foster-Nyarko E."/>
            <person name="Jarju S."/>
            <person name="Secka A."/>
            <person name="Antonio M."/>
            <person name="Oren A."/>
            <person name="Chaudhuri R.R."/>
            <person name="La Ragione R."/>
            <person name="Hildebrand F."/>
            <person name="Pallen M.J."/>
        </authorList>
    </citation>
    <scope>NUCLEOTIDE SEQUENCE</scope>
    <source>
        <strain evidence="9">D3-1215</strain>
    </source>
</reference>
<dbReference type="FunFam" id="3.30.300.20:FF:000013">
    <property type="entry name" value="Transcription termination/antitermination protein NusA"/>
    <property type="match status" value="1"/>
</dbReference>
<evidence type="ECO:0000256" key="3">
    <source>
        <dbReference type="ARBA" id="ARBA00022814"/>
    </source>
</evidence>
<gene>
    <name evidence="7 9" type="primary">nusA</name>
    <name evidence="9" type="ORF">IAC32_02975</name>
</gene>
<dbReference type="SUPFAM" id="SSF69705">
    <property type="entry name" value="Transcription factor NusA, N-terminal domain"/>
    <property type="match status" value="1"/>
</dbReference>
<comment type="function">
    <text evidence="7">Participates in both transcription termination and antitermination.</text>
</comment>
<dbReference type="AlphaFoldDB" id="A0A9D9EGS5"/>
<dbReference type="InterPro" id="IPR009019">
    <property type="entry name" value="KH_sf_prok-type"/>
</dbReference>
<comment type="similarity">
    <text evidence="7">Belongs to the NusA family.</text>
</comment>